<dbReference type="InterPro" id="IPR050229">
    <property type="entry name" value="GlpE_sulfurtransferase"/>
</dbReference>
<dbReference type="InterPro" id="IPR001763">
    <property type="entry name" value="Rhodanese-like_dom"/>
</dbReference>
<gene>
    <name evidence="2" type="ORF">NIES2135_37530</name>
</gene>
<dbReference type="Proteomes" id="UP000217895">
    <property type="component" value="Chromosome"/>
</dbReference>
<dbReference type="PROSITE" id="PS50206">
    <property type="entry name" value="RHODANESE_3"/>
    <property type="match status" value="1"/>
</dbReference>
<dbReference type="PROSITE" id="PS00380">
    <property type="entry name" value="RHODANESE_1"/>
    <property type="match status" value="1"/>
</dbReference>
<proteinExistence type="predicted"/>
<dbReference type="InterPro" id="IPR036873">
    <property type="entry name" value="Rhodanese-like_dom_sf"/>
</dbReference>
<evidence type="ECO:0000313" key="2">
    <source>
        <dbReference type="EMBL" id="BAY56891.1"/>
    </source>
</evidence>
<reference evidence="2 3" key="1">
    <citation type="submission" date="2017-06" db="EMBL/GenBank/DDBJ databases">
        <title>Genome sequencing of cyanobaciteial culture collection at National Institute for Environmental Studies (NIES).</title>
        <authorList>
            <person name="Hirose Y."/>
            <person name="Shimura Y."/>
            <person name="Fujisawa T."/>
            <person name="Nakamura Y."/>
            <person name="Kawachi M."/>
        </authorList>
    </citation>
    <scope>NUCLEOTIDE SEQUENCE [LARGE SCALE GENOMIC DNA]</scope>
    <source>
        <strain evidence="2 3">NIES-2135</strain>
    </source>
</reference>
<keyword evidence="3" id="KW-1185">Reference proteome</keyword>
<sequence>MNLFGTHPSQTLNAQTLKQQLDQDTVILVDVREPFEYHKEHIPGAILVPLSRFNAQLIPQTAKRVVLYCRSGHRSAIAARKLLKAGFLDVIQLEHGIGAWRQFGYPLEVGKGA</sequence>
<dbReference type="SUPFAM" id="SSF52821">
    <property type="entry name" value="Rhodanese/Cell cycle control phosphatase"/>
    <property type="match status" value="1"/>
</dbReference>
<dbReference type="GO" id="GO:0004792">
    <property type="term" value="F:thiosulfate-cyanide sulfurtransferase activity"/>
    <property type="evidence" value="ECO:0007669"/>
    <property type="project" value="InterPro"/>
</dbReference>
<protein>
    <submittedName>
        <fullName evidence="2">Rhodanese-like domain protein</fullName>
    </submittedName>
</protein>
<dbReference type="Gene3D" id="3.40.250.10">
    <property type="entry name" value="Rhodanese-like domain"/>
    <property type="match status" value="1"/>
</dbReference>
<name>A0A1Z4JJH6_LEPBY</name>
<dbReference type="Pfam" id="PF00581">
    <property type="entry name" value="Rhodanese"/>
    <property type="match status" value="1"/>
</dbReference>
<feature type="domain" description="Rhodanese" evidence="1">
    <location>
        <begin position="22"/>
        <end position="109"/>
    </location>
</feature>
<dbReference type="InterPro" id="IPR001307">
    <property type="entry name" value="Thiosulphate_STrfase_CS"/>
</dbReference>
<dbReference type="CDD" id="cd00158">
    <property type="entry name" value="RHOD"/>
    <property type="match status" value="1"/>
</dbReference>
<organism evidence="2 3">
    <name type="scientific">Leptolyngbya boryana NIES-2135</name>
    <dbReference type="NCBI Taxonomy" id="1973484"/>
    <lineage>
        <taxon>Bacteria</taxon>
        <taxon>Bacillati</taxon>
        <taxon>Cyanobacteriota</taxon>
        <taxon>Cyanophyceae</taxon>
        <taxon>Leptolyngbyales</taxon>
        <taxon>Leptolyngbyaceae</taxon>
        <taxon>Leptolyngbya group</taxon>
        <taxon>Leptolyngbya</taxon>
    </lineage>
</organism>
<dbReference type="SMART" id="SM00450">
    <property type="entry name" value="RHOD"/>
    <property type="match status" value="1"/>
</dbReference>
<dbReference type="PANTHER" id="PTHR43031:SF1">
    <property type="entry name" value="PYRIDINE NUCLEOTIDE-DISULPHIDE OXIDOREDUCTASE"/>
    <property type="match status" value="1"/>
</dbReference>
<dbReference type="AlphaFoldDB" id="A0A1Z4JJH6"/>
<accession>A0A1Z4JJH6</accession>
<evidence type="ECO:0000259" key="1">
    <source>
        <dbReference type="PROSITE" id="PS50206"/>
    </source>
</evidence>
<dbReference type="EMBL" id="AP018203">
    <property type="protein sequence ID" value="BAY56891.1"/>
    <property type="molecule type" value="Genomic_DNA"/>
</dbReference>
<dbReference type="PANTHER" id="PTHR43031">
    <property type="entry name" value="FAD-DEPENDENT OXIDOREDUCTASE"/>
    <property type="match status" value="1"/>
</dbReference>
<evidence type="ECO:0000313" key="3">
    <source>
        <dbReference type="Proteomes" id="UP000217895"/>
    </source>
</evidence>